<keyword evidence="8" id="KW-1133">Transmembrane helix</keyword>
<keyword evidence="4" id="KW-0793">Thylakoid</keyword>
<evidence type="ECO:0000256" key="2">
    <source>
        <dbReference type="ARBA" id="ARBA00022549"/>
    </source>
</evidence>
<evidence type="ECO:0000313" key="11">
    <source>
        <dbReference type="EMBL" id="KST69547.1"/>
    </source>
</evidence>
<feature type="region of interest" description="Disordered" evidence="7">
    <location>
        <begin position="1"/>
        <end position="23"/>
    </location>
</feature>
<name>A0A0V7ZYM0_9CYAN</name>
<evidence type="ECO:0000256" key="8">
    <source>
        <dbReference type="SAM" id="Phobius"/>
    </source>
</evidence>
<evidence type="ECO:0000256" key="6">
    <source>
        <dbReference type="PROSITE-ProRule" id="PRU00775"/>
    </source>
</evidence>
<evidence type="ECO:0000256" key="7">
    <source>
        <dbReference type="SAM" id="MobiDB-lite"/>
    </source>
</evidence>
<gene>
    <name evidence="10" type="ORF">BC008_04095</name>
    <name evidence="11" type="ORF">BC008_04395</name>
</gene>
<dbReference type="InterPro" id="IPR038255">
    <property type="entry name" value="PBS_linker_sf"/>
</dbReference>
<evidence type="ECO:0000256" key="1">
    <source>
        <dbReference type="ARBA" id="ARBA00004308"/>
    </source>
</evidence>
<organism evidence="11 12">
    <name type="scientific">Mastigocoleus testarum BC008</name>
    <dbReference type="NCBI Taxonomy" id="371196"/>
    <lineage>
        <taxon>Bacteria</taxon>
        <taxon>Bacillati</taxon>
        <taxon>Cyanobacteriota</taxon>
        <taxon>Cyanophyceae</taxon>
        <taxon>Nostocales</taxon>
        <taxon>Hapalosiphonaceae</taxon>
        <taxon>Mastigocoleus</taxon>
    </lineage>
</organism>
<evidence type="ECO:0000256" key="3">
    <source>
        <dbReference type="ARBA" id="ARBA00022738"/>
    </source>
</evidence>
<keyword evidence="5 8" id="KW-0472">Membrane</keyword>
<dbReference type="GO" id="GO:0015979">
    <property type="term" value="P:photosynthesis"/>
    <property type="evidence" value="ECO:0007669"/>
    <property type="project" value="InterPro"/>
</dbReference>
<dbReference type="EMBL" id="LMTZ01000021">
    <property type="protein sequence ID" value="KST69547.1"/>
    <property type="molecule type" value="Genomic_DNA"/>
</dbReference>
<proteinExistence type="inferred from homology"/>
<dbReference type="PANTHER" id="PTHR34011">
    <property type="entry name" value="PHYCOBILISOME 32.1 KDA LINKER POLYPEPTIDE, PHYCOCYANIN-ASSOCIATED, ROD 2-RELATED"/>
    <property type="match status" value="1"/>
</dbReference>
<dbReference type="PROSITE" id="PS51445">
    <property type="entry name" value="PBS_LINKER"/>
    <property type="match status" value="1"/>
</dbReference>
<dbReference type="EMBL" id="LMTZ01000023">
    <property type="protein sequence ID" value="KST69487.1"/>
    <property type="molecule type" value="Genomic_DNA"/>
</dbReference>
<sequence length="240" mass="27654">MSIPLLTYSPSSQNQRVPGYEIPNEEKPRVYSSEFSYNPKEINELIWAAYYQVFHEQQMLSSNRQAFLESQLASGQITVKDFVRGLALSDPFRRLNYNSNNNYRFVEICFQRLLGRQVYDEREKLAWSIVLATKGLRGFIDELLNSEEYMTNFGYSTVPYQRRRILPQRSHGELPFARMARYGEDYRNKLPKSSLAAAFKPKYELSDKPIVLGLLATSAALVIAVYLLPILGVLPKLGTF</sequence>
<feature type="domain" description="PBS-linker" evidence="9">
    <location>
        <begin position="11"/>
        <end position="194"/>
    </location>
</feature>
<reference evidence="11 12" key="1">
    <citation type="journal article" date="2015" name="Genome Announc.">
        <title>Draft Genome of the Euendolithic (true boring) Cyanobacterium Mastigocoleus testarum strain BC008.</title>
        <authorList>
            <person name="Guida B.S."/>
            <person name="Garcia-Pichel F."/>
        </authorList>
    </citation>
    <scope>NUCLEOTIDE SEQUENCE [LARGE SCALE GENOMIC DNA]</scope>
    <source>
        <strain evidence="11 12">BC008</strain>
    </source>
</reference>
<keyword evidence="8" id="KW-0812">Transmembrane</keyword>
<feature type="transmembrane region" description="Helical" evidence="8">
    <location>
        <begin position="210"/>
        <end position="234"/>
    </location>
</feature>
<comment type="subcellular location">
    <subcellularLocation>
        <location evidence="1">Endomembrane system</location>
    </subcellularLocation>
</comment>
<dbReference type="OrthoDB" id="448032at2"/>
<keyword evidence="2" id="KW-0042">Antenna complex</keyword>
<keyword evidence="3 6" id="KW-0605">Phycobilisome</keyword>
<comment type="caution">
    <text evidence="11">The sequence shown here is derived from an EMBL/GenBank/DDBJ whole genome shotgun (WGS) entry which is preliminary data.</text>
</comment>
<dbReference type="InterPro" id="IPR001297">
    <property type="entry name" value="PBS_linker_dom"/>
</dbReference>
<dbReference type="AlphaFoldDB" id="A0A0V7ZYM0"/>
<dbReference type="GO" id="GO:0012505">
    <property type="term" value="C:endomembrane system"/>
    <property type="evidence" value="ECO:0007669"/>
    <property type="project" value="UniProtKB-SubCell"/>
</dbReference>
<keyword evidence="12" id="KW-1185">Reference proteome</keyword>
<comment type="similarity">
    <text evidence="6">Belongs to the phycobilisome linker protein family.</text>
</comment>
<dbReference type="Pfam" id="PF00427">
    <property type="entry name" value="PBS_linker_poly"/>
    <property type="match status" value="1"/>
</dbReference>
<evidence type="ECO:0000259" key="9">
    <source>
        <dbReference type="PROSITE" id="PS51445"/>
    </source>
</evidence>
<dbReference type="Gene3D" id="1.10.3130.20">
    <property type="entry name" value="Phycobilisome linker domain"/>
    <property type="match status" value="1"/>
</dbReference>
<evidence type="ECO:0000313" key="10">
    <source>
        <dbReference type="EMBL" id="KST69487.1"/>
    </source>
</evidence>
<accession>A0A0V7ZYM0</accession>
<evidence type="ECO:0000256" key="4">
    <source>
        <dbReference type="ARBA" id="ARBA00023078"/>
    </source>
</evidence>
<evidence type="ECO:0000313" key="12">
    <source>
        <dbReference type="Proteomes" id="UP000053372"/>
    </source>
</evidence>
<dbReference type="GO" id="GO:0030089">
    <property type="term" value="C:phycobilisome"/>
    <property type="evidence" value="ECO:0007669"/>
    <property type="project" value="UniProtKB-UniRule"/>
</dbReference>
<dbReference type="RefSeq" id="WP_036265220.1">
    <property type="nucleotide sequence ID" value="NZ_LMTZ01000021.1"/>
</dbReference>
<evidence type="ECO:0000256" key="5">
    <source>
        <dbReference type="ARBA" id="ARBA00023136"/>
    </source>
</evidence>
<dbReference type="Proteomes" id="UP000053372">
    <property type="component" value="Unassembled WGS sequence"/>
</dbReference>
<protein>
    <submittedName>
        <fullName evidence="11">Phycobilisome rod-core linker polypeptide CpcG</fullName>
    </submittedName>
</protein>